<keyword evidence="2" id="KW-1185">Reference proteome</keyword>
<dbReference type="KEGG" id="srub:C2R22_21315"/>
<dbReference type="AlphaFoldDB" id="A0A2I8VQG8"/>
<reference evidence="1 2" key="1">
    <citation type="submission" date="2018-01" db="EMBL/GenBank/DDBJ databases">
        <title>Complete genome sequence of Salinigranum rubrum GX10T, an extremely halophilic archaeon isolated from a marine solar saltern.</title>
        <authorList>
            <person name="Han S."/>
        </authorList>
    </citation>
    <scope>NUCLEOTIDE SEQUENCE [LARGE SCALE GENOMIC DNA]</scope>
    <source>
        <strain evidence="1 2">GX10</strain>
        <plasmid evidence="2">Plasmid unnamed1</plasmid>
    </source>
</reference>
<evidence type="ECO:0000313" key="2">
    <source>
        <dbReference type="Proteomes" id="UP000236584"/>
    </source>
</evidence>
<accession>A0A2I8VQG8</accession>
<geneLocation type="plasmid" evidence="1">
    <name>unnamed1</name>
</geneLocation>
<gene>
    <name evidence="1" type="ORF">C2R22_21315</name>
</gene>
<protein>
    <submittedName>
        <fullName evidence="1">Uncharacterized protein</fullName>
    </submittedName>
</protein>
<keyword evidence="1" id="KW-0614">Plasmid</keyword>
<sequence length="148" mass="16644">MGALLVAVATAGCSSDSGGENCRNERVRRGSIPIFRGEGLTSFYEKEWYIEVDAGDVLEVSVVSATETNDEAEVRLHIKPADSDIEGEYQSGFRDRIEEEYRFPNTGRYHVHLREQAPVLVVGNPDYEQASWTIDVTVHNYDTERVCQ</sequence>
<dbReference type="EMBL" id="CP026310">
    <property type="protein sequence ID" value="AUV84124.1"/>
    <property type="molecule type" value="Genomic_DNA"/>
</dbReference>
<dbReference type="RefSeq" id="WP_103427813.1">
    <property type="nucleotide sequence ID" value="NZ_CP026310.1"/>
</dbReference>
<dbReference type="Proteomes" id="UP000236584">
    <property type="component" value="Plasmid unnamed1"/>
</dbReference>
<name>A0A2I8VQG8_9EURY</name>
<organism evidence="1 2">
    <name type="scientific">Salinigranum rubrum</name>
    <dbReference type="NCBI Taxonomy" id="755307"/>
    <lineage>
        <taxon>Archaea</taxon>
        <taxon>Methanobacteriati</taxon>
        <taxon>Methanobacteriota</taxon>
        <taxon>Stenosarchaea group</taxon>
        <taxon>Halobacteria</taxon>
        <taxon>Halobacteriales</taxon>
        <taxon>Haloferacaceae</taxon>
        <taxon>Salinigranum</taxon>
    </lineage>
</organism>
<proteinExistence type="predicted"/>
<dbReference type="GeneID" id="35594689"/>
<evidence type="ECO:0000313" key="1">
    <source>
        <dbReference type="EMBL" id="AUV84124.1"/>
    </source>
</evidence>